<dbReference type="Pfam" id="PF10825">
    <property type="entry name" value="DUF2752"/>
    <property type="match status" value="1"/>
</dbReference>
<keyword evidence="1" id="KW-1133">Transmembrane helix</keyword>
<evidence type="ECO:0000256" key="1">
    <source>
        <dbReference type="SAM" id="Phobius"/>
    </source>
</evidence>
<evidence type="ECO:0000256" key="2">
    <source>
        <dbReference type="SAM" id="SignalP"/>
    </source>
</evidence>
<sequence>MRPGEAPGRARRLRAPLLTAGAVGLAVAALAVRDPHTQGSWGTCPYLAATGLYCPGCGILRGVHDVAHGDPGAALSSNLVFFGLVAPVLVLAWALWTRRAWTGRPRAGVRPGRVARTSLVVAAVLLTLVFTVARNTPQGAWLAP</sequence>
<dbReference type="AlphaFoldDB" id="A0A3N2CV75"/>
<feature type="transmembrane region" description="Helical" evidence="1">
    <location>
        <begin position="117"/>
        <end position="134"/>
    </location>
</feature>
<gene>
    <name evidence="3" type="ORF">EDD33_2307</name>
</gene>
<name>A0A3N2CV75_9ACTN</name>
<feature type="chain" id="PRO_5038655817" evidence="2">
    <location>
        <begin position="29"/>
        <end position="144"/>
    </location>
</feature>
<dbReference type="EMBL" id="RKHO01000001">
    <property type="protein sequence ID" value="ROR91440.1"/>
    <property type="molecule type" value="Genomic_DNA"/>
</dbReference>
<dbReference type="InterPro" id="IPR021215">
    <property type="entry name" value="DUF2752"/>
</dbReference>
<feature type="transmembrane region" description="Helical" evidence="1">
    <location>
        <begin position="79"/>
        <end position="96"/>
    </location>
</feature>
<dbReference type="OrthoDB" id="5966662at2"/>
<dbReference type="Proteomes" id="UP000281738">
    <property type="component" value="Unassembled WGS sequence"/>
</dbReference>
<keyword evidence="4" id="KW-1185">Reference proteome</keyword>
<accession>A0A3N2CV75</accession>
<proteinExistence type="predicted"/>
<feature type="signal peptide" evidence="2">
    <location>
        <begin position="1"/>
        <end position="28"/>
    </location>
</feature>
<dbReference type="RefSeq" id="WP_123390946.1">
    <property type="nucleotide sequence ID" value="NZ_RKHO01000001.1"/>
</dbReference>
<reference evidence="3 4" key="1">
    <citation type="submission" date="2018-11" db="EMBL/GenBank/DDBJ databases">
        <title>Sequencing the genomes of 1000 actinobacteria strains.</title>
        <authorList>
            <person name="Klenk H.-P."/>
        </authorList>
    </citation>
    <scope>NUCLEOTIDE SEQUENCE [LARGE SCALE GENOMIC DNA]</scope>
    <source>
        <strain evidence="3 4">DSM 12652</strain>
    </source>
</reference>
<evidence type="ECO:0000313" key="4">
    <source>
        <dbReference type="Proteomes" id="UP000281738"/>
    </source>
</evidence>
<organism evidence="3 4">
    <name type="scientific">Nocardioides aurantiacus</name>
    <dbReference type="NCBI Taxonomy" id="86796"/>
    <lineage>
        <taxon>Bacteria</taxon>
        <taxon>Bacillati</taxon>
        <taxon>Actinomycetota</taxon>
        <taxon>Actinomycetes</taxon>
        <taxon>Propionibacteriales</taxon>
        <taxon>Nocardioidaceae</taxon>
        <taxon>Nocardioides</taxon>
    </lineage>
</organism>
<keyword evidence="1" id="KW-0472">Membrane</keyword>
<keyword evidence="1" id="KW-0812">Transmembrane</keyword>
<keyword evidence="2" id="KW-0732">Signal</keyword>
<comment type="caution">
    <text evidence="3">The sequence shown here is derived from an EMBL/GenBank/DDBJ whole genome shotgun (WGS) entry which is preliminary data.</text>
</comment>
<evidence type="ECO:0000313" key="3">
    <source>
        <dbReference type="EMBL" id="ROR91440.1"/>
    </source>
</evidence>
<protein>
    <submittedName>
        <fullName evidence="3">Uncharacterized protein DUF2752</fullName>
    </submittedName>
</protein>